<proteinExistence type="predicted"/>
<dbReference type="AlphaFoldDB" id="A0A3B0UAB5"/>
<dbReference type="Gene3D" id="1.20.144.10">
    <property type="entry name" value="Phosphatidic acid phosphatase type 2/haloperoxidase"/>
    <property type="match status" value="2"/>
</dbReference>
<dbReference type="GO" id="GO:0005886">
    <property type="term" value="C:plasma membrane"/>
    <property type="evidence" value="ECO:0007669"/>
    <property type="project" value="UniProtKB-SubCell"/>
</dbReference>
<keyword evidence="3 7" id="KW-0812">Transmembrane</keyword>
<gene>
    <name evidence="9" type="ORF">MNBD_ALPHA11-1642</name>
</gene>
<feature type="domain" description="Phosphatidic acid phosphatase type 2/haloperoxidase" evidence="8">
    <location>
        <begin position="99"/>
        <end position="211"/>
    </location>
</feature>
<dbReference type="InterPro" id="IPR000326">
    <property type="entry name" value="PAP2/HPO"/>
</dbReference>
<evidence type="ECO:0000256" key="5">
    <source>
        <dbReference type="ARBA" id="ARBA00022989"/>
    </source>
</evidence>
<evidence type="ECO:0000256" key="7">
    <source>
        <dbReference type="SAM" id="Phobius"/>
    </source>
</evidence>
<evidence type="ECO:0000256" key="1">
    <source>
        <dbReference type="ARBA" id="ARBA00004651"/>
    </source>
</evidence>
<feature type="transmembrane region" description="Helical" evidence="7">
    <location>
        <begin position="172"/>
        <end position="190"/>
    </location>
</feature>
<protein>
    <recommendedName>
        <fullName evidence="8">Phosphatidic acid phosphatase type 2/haloperoxidase domain-containing protein</fullName>
    </recommendedName>
</protein>
<feature type="transmembrane region" description="Helical" evidence="7">
    <location>
        <begin position="20"/>
        <end position="42"/>
    </location>
</feature>
<dbReference type="GO" id="GO:0016787">
    <property type="term" value="F:hydrolase activity"/>
    <property type="evidence" value="ECO:0007669"/>
    <property type="project" value="UniProtKB-KW"/>
</dbReference>
<feature type="transmembrane region" description="Helical" evidence="7">
    <location>
        <begin position="196"/>
        <end position="214"/>
    </location>
</feature>
<dbReference type="Pfam" id="PF01569">
    <property type="entry name" value="PAP2"/>
    <property type="match status" value="1"/>
</dbReference>
<dbReference type="SUPFAM" id="SSF48317">
    <property type="entry name" value="Acid phosphatase/Vanadium-dependent haloperoxidase"/>
    <property type="match status" value="1"/>
</dbReference>
<name>A0A3B0UAB5_9ZZZZ</name>
<keyword evidence="2" id="KW-1003">Cell membrane</keyword>
<evidence type="ECO:0000256" key="6">
    <source>
        <dbReference type="ARBA" id="ARBA00023136"/>
    </source>
</evidence>
<dbReference type="PANTHER" id="PTHR14969">
    <property type="entry name" value="SPHINGOSINE-1-PHOSPHATE PHOSPHOHYDROLASE"/>
    <property type="match status" value="1"/>
</dbReference>
<evidence type="ECO:0000256" key="3">
    <source>
        <dbReference type="ARBA" id="ARBA00022692"/>
    </source>
</evidence>
<dbReference type="InterPro" id="IPR036938">
    <property type="entry name" value="PAP2/HPO_sf"/>
</dbReference>
<evidence type="ECO:0000313" key="9">
    <source>
        <dbReference type="EMBL" id="VAW21489.1"/>
    </source>
</evidence>
<sequence>MLSTKSKWPFGLGSGYIPRFLAISLLILSSLLFIDEPVTRWVSSLPPIVDSIFRYVTKIGEAGWIILPSLLAMIFAPLAIKSKKFSDFNGRLQVVAQVSGFIFFVTVVPGLFANLLKRLIGRARPMQLDEYGLFSFQPVFNDWTFQAIPSGHTTVIFAFAMGVIFLRPKWRWFMLSIAMVGGISRIMIGVHFPTDVFAGILTGIIAAYAVRNYWLHRGWIFSKNQQGEIAHNLK</sequence>
<dbReference type="SMART" id="SM00014">
    <property type="entry name" value="acidPPc"/>
    <property type="match status" value="1"/>
</dbReference>
<dbReference type="EMBL" id="UOEQ01000354">
    <property type="protein sequence ID" value="VAW21489.1"/>
    <property type="molecule type" value="Genomic_DNA"/>
</dbReference>
<evidence type="ECO:0000256" key="2">
    <source>
        <dbReference type="ARBA" id="ARBA00022475"/>
    </source>
</evidence>
<feature type="non-terminal residue" evidence="9">
    <location>
        <position position="234"/>
    </location>
</feature>
<accession>A0A3B0UAB5</accession>
<evidence type="ECO:0000259" key="8">
    <source>
        <dbReference type="SMART" id="SM00014"/>
    </source>
</evidence>
<keyword evidence="4" id="KW-0378">Hydrolase</keyword>
<keyword evidence="5 7" id="KW-1133">Transmembrane helix</keyword>
<reference evidence="9" key="1">
    <citation type="submission" date="2018-06" db="EMBL/GenBank/DDBJ databases">
        <authorList>
            <person name="Zhirakovskaya E."/>
        </authorList>
    </citation>
    <scope>NUCLEOTIDE SEQUENCE</scope>
</reference>
<dbReference type="PANTHER" id="PTHR14969:SF62">
    <property type="entry name" value="DECAPRENYLPHOSPHORYL-5-PHOSPHORIBOSE PHOSPHATASE RV3807C-RELATED"/>
    <property type="match status" value="1"/>
</dbReference>
<comment type="subcellular location">
    <subcellularLocation>
        <location evidence="1">Cell membrane</location>
        <topology evidence="1">Multi-pass membrane protein</topology>
    </subcellularLocation>
</comment>
<feature type="transmembrane region" description="Helical" evidence="7">
    <location>
        <begin position="62"/>
        <end position="80"/>
    </location>
</feature>
<keyword evidence="6 7" id="KW-0472">Membrane</keyword>
<organism evidence="9">
    <name type="scientific">hydrothermal vent metagenome</name>
    <dbReference type="NCBI Taxonomy" id="652676"/>
    <lineage>
        <taxon>unclassified sequences</taxon>
        <taxon>metagenomes</taxon>
        <taxon>ecological metagenomes</taxon>
    </lineage>
</organism>
<evidence type="ECO:0000256" key="4">
    <source>
        <dbReference type="ARBA" id="ARBA00022801"/>
    </source>
</evidence>
<feature type="transmembrane region" description="Helical" evidence="7">
    <location>
        <begin position="92"/>
        <end position="116"/>
    </location>
</feature>